<proteinExistence type="predicted"/>
<sequence length="314" mass="34943">MLTVGQELHTYTWIDNWVKVPEVSSARKNGRTLGIVCTDDQKIVVFHQSDPGILIYSQSGKLAKSWGGRFLGAHSASYVKEGDREYLWLCDENSCEVVKTTMDGEMVMQLERPDHAMYSEGTAFIPTSIAVFEERYGGNGDIWVSDGYGASLVHQYDKFGNWLNTISGDEGKSGRFSCPHGLAFRYDRAEPELYIADRGHERIQVYNPEGQHMRTIEGMLHSPCSFTFFDGCTYIPELFTGIKILDPDDQLIASIGDHDGITTAPGWPNMGGTDWVKPGLFNSPHDLTVDAAGNVYVAEWIIGGRVTKLEKVIS</sequence>
<dbReference type="KEGG" id="pcor:KS4_21450"/>
<dbReference type="EMBL" id="CP036425">
    <property type="protein sequence ID" value="QDU34083.1"/>
    <property type="molecule type" value="Genomic_DNA"/>
</dbReference>
<dbReference type="GO" id="GO:0005576">
    <property type="term" value="C:extracellular region"/>
    <property type="evidence" value="ECO:0007669"/>
    <property type="project" value="TreeGrafter"/>
</dbReference>
<organism evidence="3 4">
    <name type="scientific">Poriferisphaera corsica</name>
    <dbReference type="NCBI Taxonomy" id="2528020"/>
    <lineage>
        <taxon>Bacteria</taxon>
        <taxon>Pseudomonadati</taxon>
        <taxon>Planctomycetota</taxon>
        <taxon>Phycisphaerae</taxon>
        <taxon>Phycisphaerales</taxon>
        <taxon>Phycisphaeraceae</taxon>
        <taxon>Poriferisphaera</taxon>
    </lineage>
</organism>
<dbReference type="RefSeq" id="WP_145077640.1">
    <property type="nucleotide sequence ID" value="NZ_CP036425.1"/>
</dbReference>
<keyword evidence="2" id="KW-0325">Glycoprotein</keyword>
<dbReference type="AlphaFoldDB" id="A0A517YUZ9"/>
<keyword evidence="1" id="KW-0732">Signal</keyword>
<name>A0A517YUZ9_9BACT</name>
<evidence type="ECO:0000256" key="1">
    <source>
        <dbReference type="ARBA" id="ARBA00022729"/>
    </source>
</evidence>
<dbReference type="OrthoDB" id="9799230at2"/>
<gene>
    <name evidence="3" type="ORF">KS4_21450</name>
</gene>
<evidence type="ECO:0000256" key="2">
    <source>
        <dbReference type="ARBA" id="ARBA00023180"/>
    </source>
</evidence>
<dbReference type="PANTHER" id="PTHR10680:SF14">
    <property type="entry name" value="PEPTIDYL-GLYCINE ALPHA-AMIDATING MONOOXYGENASE"/>
    <property type="match status" value="1"/>
</dbReference>
<dbReference type="Proteomes" id="UP000317369">
    <property type="component" value="Chromosome"/>
</dbReference>
<dbReference type="InterPro" id="IPR011042">
    <property type="entry name" value="6-blade_b-propeller_TolB-like"/>
</dbReference>
<accession>A0A517YUZ9</accession>
<dbReference type="Gene3D" id="2.120.10.30">
    <property type="entry name" value="TolB, C-terminal domain"/>
    <property type="match status" value="1"/>
</dbReference>
<evidence type="ECO:0000313" key="4">
    <source>
        <dbReference type="Proteomes" id="UP000317369"/>
    </source>
</evidence>
<evidence type="ECO:0000313" key="3">
    <source>
        <dbReference type="EMBL" id="QDU34083.1"/>
    </source>
</evidence>
<keyword evidence="4" id="KW-1185">Reference proteome</keyword>
<dbReference type="SUPFAM" id="SSF63829">
    <property type="entry name" value="Calcium-dependent phosphotriesterase"/>
    <property type="match status" value="1"/>
</dbReference>
<reference evidence="3 4" key="1">
    <citation type="submission" date="2019-02" db="EMBL/GenBank/DDBJ databases">
        <title>Deep-cultivation of Planctomycetes and their phenomic and genomic characterization uncovers novel biology.</title>
        <authorList>
            <person name="Wiegand S."/>
            <person name="Jogler M."/>
            <person name="Boedeker C."/>
            <person name="Pinto D."/>
            <person name="Vollmers J."/>
            <person name="Rivas-Marin E."/>
            <person name="Kohn T."/>
            <person name="Peeters S.H."/>
            <person name="Heuer A."/>
            <person name="Rast P."/>
            <person name="Oberbeckmann S."/>
            <person name="Bunk B."/>
            <person name="Jeske O."/>
            <person name="Meyerdierks A."/>
            <person name="Storesund J.E."/>
            <person name="Kallscheuer N."/>
            <person name="Luecker S."/>
            <person name="Lage O.M."/>
            <person name="Pohl T."/>
            <person name="Merkel B.J."/>
            <person name="Hornburger P."/>
            <person name="Mueller R.-W."/>
            <person name="Bruemmer F."/>
            <person name="Labrenz M."/>
            <person name="Spormann A.M."/>
            <person name="Op den Camp H."/>
            <person name="Overmann J."/>
            <person name="Amann R."/>
            <person name="Jetten M.S.M."/>
            <person name="Mascher T."/>
            <person name="Medema M.H."/>
            <person name="Devos D.P."/>
            <person name="Kaster A.-K."/>
            <person name="Ovreas L."/>
            <person name="Rohde M."/>
            <person name="Galperin M.Y."/>
            <person name="Jogler C."/>
        </authorList>
    </citation>
    <scope>NUCLEOTIDE SEQUENCE [LARGE SCALE GENOMIC DNA]</scope>
    <source>
        <strain evidence="3 4">KS4</strain>
    </source>
</reference>
<dbReference type="PANTHER" id="PTHR10680">
    <property type="entry name" value="PEPTIDYL-GLYCINE ALPHA-AMIDATING MONOOXYGENASE"/>
    <property type="match status" value="1"/>
</dbReference>
<protein>
    <submittedName>
        <fullName evidence="3">NHL repeat protein</fullName>
    </submittedName>
</protein>